<proteinExistence type="predicted"/>
<evidence type="ECO:0000256" key="2">
    <source>
        <dbReference type="SAM" id="SignalP"/>
    </source>
</evidence>
<dbReference type="KEGG" id="soe:110776325"/>
<keyword evidence="2" id="KW-0732">Signal</keyword>
<accession>A0A9R0HVF3</accession>
<feature type="compositionally biased region" description="Pro residues" evidence="1">
    <location>
        <begin position="119"/>
        <end position="129"/>
    </location>
</feature>
<name>A0A9R0HVF3_SPIOL</name>
<protein>
    <submittedName>
        <fullName evidence="4">Uncharacterized protein</fullName>
    </submittedName>
</protein>
<gene>
    <name evidence="4" type="primary">LOC110776325</name>
</gene>
<keyword evidence="3" id="KW-1185">Reference proteome</keyword>
<dbReference type="AlphaFoldDB" id="A0A9R0HVF3"/>
<evidence type="ECO:0000313" key="3">
    <source>
        <dbReference type="Proteomes" id="UP000813463"/>
    </source>
</evidence>
<dbReference type="Proteomes" id="UP000813463">
    <property type="component" value="Chromosome 5"/>
</dbReference>
<sequence length="129" mass="14090">MQKLQSSFAVKAFVIILFLLANFAPDFTLARSTNVIGLQEATPPPPPPGPPPPEFTLHTNVGSQEASPWFSSTYYKVSYGNILAEERPRNRRTRPVTPPPPTQAVANRQILPPTTFVPSPLPPPPLPPT</sequence>
<reference evidence="4" key="2">
    <citation type="submission" date="2025-08" db="UniProtKB">
        <authorList>
            <consortium name="RefSeq"/>
        </authorList>
    </citation>
    <scope>IDENTIFICATION</scope>
    <source>
        <tissue evidence="4">Leaf</tissue>
    </source>
</reference>
<evidence type="ECO:0000313" key="4">
    <source>
        <dbReference type="RefSeq" id="XP_021836569.1"/>
    </source>
</evidence>
<organism evidence="3 4">
    <name type="scientific">Spinacia oleracea</name>
    <name type="common">Spinach</name>
    <dbReference type="NCBI Taxonomy" id="3562"/>
    <lineage>
        <taxon>Eukaryota</taxon>
        <taxon>Viridiplantae</taxon>
        <taxon>Streptophyta</taxon>
        <taxon>Embryophyta</taxon>
        <taxon>Tracheophyta</taxon>
        <taxon>Spermatophyta</taxon>
        <taxon>Magnoliopsida</taxon>
        <taxon>eudicotyledons</taxon>
        <taxon>Gunneridae</taxon>
        <taxon>Pentapetalae</taxon>
        <taxon>Caryophyllales</taxon>
        <taxon>Chenopodiaceae</taxon>
        <taxon>Chenopodioideae</taxon>
        <taxon>Anserineae</taxon>
        <taxon>Spinacia</taxon>
    </lineage>
</organism>
<reference evidence="3" key="1">
    <citation type="journal article" date="2021" name="Nat. Commun.">
        <title>Genomic analyses provide insights into spinach domestication and the genetic basis of agronomic traits.</title>
        <authorList>
            <person name="Cai X."/>
            <person name="Sun X."/>
            <person name="Xu C."/>
            <person name="Sun H."/>
            <person name="Wang X."/>
            <person name="Ge C."/>
            <person name="Zhang Z."/>
            <person name="Wang Q."/>
            <person name="Fei Z."/>
            <person name="Jiao C."/>
            <person name="Wang Q."/>
        </authorList>
    </citation>
    <scope>NUCLEOTIDE SEQUENCE [LARGE SCALE GENOMIC DNA]</scope>
    <source>
        <strain evidence="3">cv. Varoflay</strain>
    </source>
</reference>
<evidence type="ECO:0000256" key="1">
    <source>
        <dbReference type="SAM" id="MobiDB-lite"/>
    </source>
</evidence>
<feature type="chain" id="PRO_5040391214" evidence="2">
    <location>
        <begin position="31"/>
        <end position="129"/>
    </location>
</feature>
<dbReference type="GeneID" id="110776325"/>
<feature type="region of interest" description="Disordered" evidence="1">
    <location>
        <begin position="85"/>
        <end position="129"/>
    </location>
</feature>
<dbReference type="RefSeq" id="XP_021836569.1">
    <property type="nucleotide sequence ID" value="XM_021980877.2"/>
</dbReference>
<feature type="signal peptide" evidence="2">
    <location>
        <begin position="1"/>
        <end position="30"/>
    </location>
</feature>